<dbReference type="EMBL" id="CP155447">
    <property type="protein sequence ID" value="XBH04206.1"/>
    <property type="molecule type" value="Genomic_DNA"/>
</dbReference>
<feature type="region of interest" description="Disordered" evidence="1">
    <location>
        <begin position="99"/>
        <end position="174"/>
    </location>
</feature>
<evidence type="ECO:0000313" key="2">
    <source>
        <dbReference type="EMBL" id="XBH04206.1"/>
    </source>
</evidence>
<gene>
    <name evidence="2" type="ORF">V5E97_38825</name>
</gene>
<feature type="region of interest" description="Disordered" evidence="1">
    <location>
        <begin position="37"/>
        <end position="56"/>
    </location>
</feature>
<dbReference type="RefSeq" id="WP_406696959.1">
    <property type="nucleotide sequence ID" value="NZ_CP155447.1"/>
</dbReference>
<reference evidence="2" key="1">
    <citation type="submission" date="2024-05" db="EMBL/GenBank/DDBJ databases">
        <title>Planctomycetes of the genus Singulisphaera possess chitinolytic capabilities.</title>
        <authorList>
            <person name="Ivanova A."/>
        </authorList>
    </citation>
    <scope>NUCLEOTIDE SEQUENCE</scope>
    <source>
        <strain evidence="2">Ch08T</strain>
    </source>
</reference>
<proteinExistence type="predicted"/>
<dbReference type="InterPro" id="IPR023614">
    <property type="entry name" value="Porin_dom_sf"/>
</dbReference>
<dbReference type="InterPro" id="IPR010870">
    <property type="entry name" value="Porin_O/P"/>
</dbReference>
<dbReference type="Gene3D" id="2.40.160.10">
    <property type="entry name" value="Porin"/>
    <property type="match status" value="1"/>
</dbReference>
<dbReference type="AlphaFoldDB" id="A0AAU7CG35"/>
<accession>A0AAU7CG35</accession>
<dbReference type="SUPFAM" id="SSF56935">
    <property type="entry name" value="Porins"/>
    <property type="match status" value="1"/>
</dbReference>
<name>A0AAU7CG35_9BACT</name>
<protein>
    <submittedName>
        <fullName evidence="2">Porin</fullName>
    </submittedName>
</protein>
<sequence length="572" mass="64502">MRSYSTRPSSWKVLLGTWGLLTAIGPNARSQDLPLAAPPAQVAQAPGSSSGPTPTAPITIEQLAERLRAMEAMNRKLAEELETTRREQKEQLRQILERFEERPQALNNRTDEAGPTGPGGNDPTLPGEEAQAAEVDSPVPDYTEGQFSPATPAPGFPSSKRSDSKRNPLYGSFGPGFRFQTENEEFRLQVHYESQLEGRFWEQSDQVPANSGFFLPRQRIFFDGNITKSIEYELSINRGLNNINLLNAYINLHFDDRFQFRFGRFFTPLPYDQFAVSNYWLLTPERSIYTTNLSLNRQIGLMGWGYLFDKRLDYAAGIFNGSRNSFESLHNGVDFVGYLNARPFQESKNLPLFQFLNMGTSVAFGHQDQSPVPRTFRIGGGSPDANIPGAATVPFLILNPDVAEQGDRLLGSVHSAYFYKGLSLIGEWQYGYGNYTTPGRRSSVQVPFSGFYVAGGYFLTGEHVERRTRVKPLRPLVPTNKGEHRGLGAFEAVGRVSELHLGEQVFTAGLANPDLWSNQVITTELGVNWYWNEYIKVYAFWLHGDFADPVQYRPGRLQDTADMFWLRFQLYF</sequence>
<evidence type="ECO:0000256" key="1">
    <source>
        <dbReference type="SAM" id="MobiDB-lite"/>
    </source>
</evidence>
<dbReference type="Pfam" id="PF07396">
    <property type="entry name" value="Porin_O_P"/>
    <property type="match status" value="2"/>
</dbReference>
<organism evidence="2">
    <name type="scientific">Singulisphaera sp. Ch08</name>
    <dbReference type="NCBI Taxonomy" id="3120278"/>
    <lineage>
        <taxon>Bacteria</taxon>
        <taxon>Pseudomonadati</taxon>
        <taxon>Planctomycetota</taxon>
        <taxon>Planctomycetia</taxon>
        <taxon>Isosphaerales</taxon>
        <taxon>Isosphaeraceae</taxon>
        <taxon>Singulisphaera</taxon>
    </lineage>
</organism>